<gene>
    <name evidence="1" type="ordered locus">KNP414_06591</name>
</gene>
<sequence length="46" mass="5282">MRSLLGNRLIQLVGKRVHDGPSFHRSSGFVLELHWILTSPYYSTLV</sequence>
<dbReference type="HOGENOM" id="CLU_3186683_0_0_9"/>
<dbReference type="Proteomes" id="UP000006620">
    <property type="component" value="Chromosome"/>
</dbReference>
<reference evidence="2" key="1">
    <citation type="submission" date="2011-06" db="EMBL/GenBank/DDBJ databases">
        <title>Complete genome sequence of Paenibacillus mucilaginosus KNP414.</title>
        <authorList>
            <person name="Wang J."/>
            <person name="Hu S."/>
            <person name="Hu X."/>
            <person name="Zhang B."/>
            <person name="Dong D."/>
            <person name="Zhang S."/>
            <person name="Zhao K."/>
            <person name="Wu D."/>
        </authorList>
    </citation>
    <scope>NUCLEOTIDE SEQUENCE [LARGE SCALE GENOMIC DNA]</scope>
    <source>
        <strain evidence="2">KNP414</strain>
    </source>
</reference>
<evidence type="ECO:0000313" key="1">
    <source>
        <dbReference type="EMBL" id="AEI45112.1"/>
    </source>
</evidence>
<dbReference type="AlphaFoldDB" id="F8F787"/>
<accession>F8F787</accession>
<protein>
    <submittedName>
        <fullName evidence="1">Uncharacterized protein</fullName>
    </submittedName>
</protein>
<organism evidence="1 2">
    <name type="scientific">Paenibacillus mucilaginosus (strain KNP414)</name>
    <dbReference type="NCBI Taxonomy" id="1036673"/>
    <lineage>
        <taxon>Bacteria</taxon>
        <taxon>Bacillati</taxon>
        <taxon>Bacillota</taxon>
        <taxon>Bacilli</taxon>
        <taxon>Bacillales</taxon>
        <taxon>Paenibacillaceae</taxon>
        <taxon>Paenibacillus</taxon>
    </lineage>
</organism>
<dbReference type="EMBL" id="CP002869">
    <property type="protein sequence ID" value="AEI45112.1"/>
    <property type="molecule type" value="Genomic_DNA"/>
</dbReference>
<reference evidence="1 2" key="2">
    <citation type="journal article" date="2013" name="Genome Announc.">
        <title>Genome Sequence of Growth-Improving Paenibacillus mucilaginosus Strain KNP414.</title>
        <authorList>
            <person name="Lu J.J."/>
            <person name="Wang J.F."/>
            <person name="Hu X.F."/>
        </authorList>
    </citation>
    <scope>NUCLEOTIDE SEQUENCE [LARGE SCALE GENOMIC DNA]</scope>
    <source>
        <strain evidence="1 2">KNP414</strain>
    </source>
</reference>
<dbReference type="PATRIC" id="fig|1036673.3.peg.6143"/>
<dbReference type="KEGG" id="pms:KNP414_06591"/>
<name>F8F787_PAEMK</name>
<proteinExistence type="predicted"/>
<evidence type="ECO:0000313" key="2">
    <source>
        <dbReference type="Proteomes" id="UP000006620"/>
    </source>
</evidence>